<evidence type="ECO:0000256" key="1">
    <source>
        <dbReference type="SAM" id="Phobius"/>
    </source>
</evidence>
<proteinExistence type="predicted"/>
<accession>A0ABQ7NHU4</accession>
<reference evidence="2 3" key="1">
    <citation type="submission" date="2021-03" db="EMBL/GenBank/DDBJ databases">
        <authorList>
            <person name="King G.J."/>
            <person name="Bancroft I."/>
            <person name="Baten A."/>
            <person name="Bloomfield J."/>
            <person name="Borpatragohain P."/>
            <person name="He Z."/>
            <person name="Irish N."/>
            <person name="Irwin J."/>
            <person name="Liu K."/>
            <person name="Mauleon R.P."/>
            <person name="Moore J."/>
            <person name="Morris R."/>
            <person name="Ostergaard L."/>
            <person name="Wang B."/>
            <person name="Wells R."/>
        </authorList>
    </citation>
    <scope>NUCLEOTIDE SEQUENCE [LARGE SCALE GENOMIC DNA]</scope>
    <source>
        <strain evidence="2">R-o-18</strain>
        <tissue evidence="2">Leaf</tissue>
    </source>
</reference>
<comment type="caution">
    <text evidence="2">The sequence shown here is derived from an EMBL/GenBank/DDBJ whole genome shotgun (WGS) entry which is preliminary data.</text>
</comment>
<keyword evidence="1" id="KW-1133">Transmembrane helix</keyword>
<protein>
    <submittedName>
        <fullName evidence="2">Uncharacterized protein</fullName>
    </submittedName>
</protein>
<gene>
    <name evidence="2" type="primary">A02g505770.1_BraROA</name>
    <name evidence="2" type="ORF">IGI04_006776</name>
</gene>
<dbReference type="Proteomes" id="UP000823674">
    <property type="component" value="Chromosome A02"/>
</dbReference>
<name>A0ABQ7NHU4_BRACM</name>
<keyword evidence="1" id="KW-0472">Membrane</keyword>
<feature type="transmembrane region" description="Helical" evidence="1">
    <location>
        <begin position="47"/>
        <end position="75"/>
    </location>
</feature>
<evidence type="ECO:0000313" key="3">
    <source>
        <dbReference type="Proteomes" id="UP000823674"/>
    </source>
</evidence>
<sequence length="102" mass="11248">MANPLVNLSDLQSGRSSYTVQVRLLHFWEARNVCSVPRLELFPKKSYTAALCAISITAAGTGITVLFSVICSLASSRVMAFKLAMRTRVISVEAKANQYFIF</sequence>
<organism evidence="2 3">
    <name type="scientific">Brassica rapa subsp. trilocularis</name>
    <dbReference type="NCBI Taxonomy" id="1813537"/>
    <lineage>
        <taxon>Eukaryota</taxon>
        <taxon>Viridiplantae</taxon>
        <taxon>Streptophyta</taxon>
        <taxon>Embryophyta</taxon>
        <taxon>Tracheophyta</taxon>
        <taxon>Spermatophyta</taxon>
        <taxon>Magnoliopsida</taxon>
        <taxon>eudicotyledons</taxon>
        <taxon>Gunneridae</taxon>
        <taxon>Pentapetalae</taxon>
        <taxon>rosids</taxon>
        <taxon>malvids</taxon>
        <taxon>Brassicales</taxon>
        <taxon>Brassicaceae</taxon>
        <taxon>Brassiceae</taxon>
        <taxon>Brassica</taxon>
    </lineage>
</organism>
<evidence type="ECO:0000313" key="2">
    <source>
        <dbReference type="EMBL" id="KAG5410457.1"/>
    </source>
</evidence>
<keyword evidence="1" id="KW-0812">Transmembrane</keyword>
<keyword evidence="3" id="KW-1185">Reference proteome</keyword>
<dbReference type="EMBL" id="JADBGQ010000002">
    <property type="protein sequence ID" value="KAG5410457.1"/>
    <property type="molecule type" value="Genomic_DNA"/>
</dbReference>